<gene>
    <name evidence="2" type="ORF">UT61_C0013G0028</name>
</gene>
<dbReference type="SUPFAM" id="SSF56420">
    <property type="entry name" value="Peptide deformylase"/>
    <property type="match status" value="1"/>
</dbReference>
<dbReference type="GO" id="GO:0042586">
    <property type="term" value="F:peptide deformylase activity"/>
    <property type="evidence" value="ECO:0007669"/>
    <property type="project" value="InterPro"/>
</dbReference>
<comment type="caution">
    <text evidence="2">The sequence shown here is derived from an EMBL/GenBank/DDBJ whole genome shotgun (WGS) entry which is preliminary data.</text>
</comment>
<evidence type="ECO:0008006" key="4">
    <source>
        <dbReference type="Google" id="ProtNLM"/>
    </source>
</evidence>
<dbReference type="Proteomes" id="UP000034793">
    <property type="component" value="Unassembled WGS sequence"/>
</dbReference>
<dbReference type="InterPro" id="IPR023635">
    <property type="entry name" value="Peptide_deformylase"/>
</dbReference>
<dbReference type="InterPro" id="IPR036821">
    <property type="entry name" value="Peptide_deformylase_sf"/>
</dbReference>
<name>A0A0G0PPP5_9BACT</name>
<dbReference type="PANTHER" id="PTHR10458:SF22">
    <property type="entry name" value="PEPTIDE DEFORMYLASE"/>
    <property type="match status" value="1"/>
</dbReference>
<dbReference type="EMBL" id="LBXL01000013">
    <property type="protein sequence ID" value="KKR30114.1"/>
    <property type="molecule type" value="Genomic_DNA"/>
</dbReference>
<accession>A0A0G0PPP5</accession>
<dbReference type="Pfam" id="PF01327">
    <property type="entry name" value="Pep_deformylase"/>
    <property type="match status" value="1"/>
</dbReference>
<dbReference type="AlphaFoldDB" id="A0A0G0PPP5"/>
<reference evidence="2 3" key="1">
    <citation type="journal article" date="2015" name="Nature">
        <title>rRNA introns, odd ribosomes, and small enigmatic genomes across a large radiation of phyla.</title>
        <authorList>
            <person name="Brown C.T."/>
            <person name="Hug L.A."/>
            <person name="Thomas B.C."/>
            <person name="Sharon I."/>
            <person name="Castelle C.J."/>
            <person name="Singh A."/>
            <person name="Wilkins M.J."/>
            <person name="Williams K.H."/>
            <person name="Banfield J.F."/>
        </authorList>
    </citation>
    <scope>NUCLEOTIDE SEQUENCE [LARGE SCALE GENOMIC DNA]</scope>
</reference>
<dbReference type="Gene3D" id="3.90.45.10">
    <property type="entry name" value="Peptide deformylase"/>
    <property type="match status" value="1"/>
</dbReference>
<evidence type="ECO:0000256" key="1">
    <source>
        <dbReference type="ARBA" id="ARBA00010759"/>
    </source>
</evidence>
<dbReference type="PANTHER" id="PTHR10458">
    <property type="entry name" value="PEPTIDE DEFORMYLASE"/>
    <property type="match status" value="1"/>
</dbReference>
<protein>
    <recommendedName>
        <fullName evidence="4">Peptide deformylase</fullName>
    </recommendedName>
</protein>
<evidence type="ECO:0000313" key="2">
    <source>
        <dbReference type="EMBL" id="KKR30114.1"/>
    </source>
</evidence>
<proteinExistence type="inferred from homology"/>
<sequence length="220" mass="25784">MSIWKPIKPPYIEYKKKVFEKAIKVGSFIHQIGELDDLRRPSKQIPINKITSKDTKAKIKYVKNCLIKYRKLTGYGRGITAVQLGIPDRFSVIYIGQTIKNVKNKKDVTFKDLMVTINPKITRRSKKLLRYPEMCMSATPIIVPTIRPAWIEFDYYNEKGNLQHWDTKDDTDVGKMMNRVFQHEFDHMEGIVNIDVIKNPREIILESDPDFYKNAKFTKV</sequence>
<organism evidence="2 3">
    <name type="scientific">Candidatus Woesebacteria bacterium GW2011_GWA1_39_8</name>
    <dbReference type="NCBI Taxonomy" id="1618552"/>
    <lineage>
        <taxon>Bacteria</taxon>
        <taxon>Candidatus Woeseibacteriota</taxon>
    </lineage>
</organism>
<evidence type="ECO:0000313" key="3">
    <source>
        <dbReference type="Proteomes" id="UP000034793"/>
    </source>
</evidence>
<comment type="similarity">
    <text evidence="1">Belongs to the polypeptide deformylase family.</text>
</comment>